<dbReference type="RefSeq" id="NP_175506.1">
    <property type="nucleotide sequence ID" value="NM_103973.3"/>
</dbReference>
<organism evidence="3 4">
    <name type="scientific">Arabidopsis thaliana</name>
    <name type="common">Mouse-ear cress</name>
    <dbReference type="NCBI Taxonomy" id="3702"/>
    <lineage>
        <taxon>Eukaryota</taxon>
        <taxon>Viridiplantae</taxon>
        <taxon>Streptophyta</taxon>
        <taxon>Embryophyta</taxon>
        <taxon>Tracheophyta</taxon>
        <taxon>Spermatophyta</taxon>
        <taxon>Magnoliopsida</taxon>
        <taxon>eudicotyledons</taxon>
        <taxon>Gunneridae</taxon>
        <taxon>Pentapetalae</taxon>
        <taxon>rosids</taxon>
        <taxon>malvids</taxon>
        <taxon>Brassicales</taxon>
        <taxon>Brassicaceae</taxon>
        <taxon>Camelineae</taxon>
        <taxon>Arabidopsis</taxon>
    </lineage>
</organism>
<feature type="compositionally biased region" description="Acidic residues" evidence="1">
    <location>
        <begin position="103"/>
        <end position="121"/>
    </location>
</feature>
<dbReference type="Proteomes" id="UP000434276">
    <property type="component" value="Unassembled WGS sequence"/>
</dbReference>
<gene>
    <name evidence="3" type="ordered locus">AXX17_At1g45110</name>
    <name evidence="2" type="ORF">C24_LOCUS4085</name>
</gene>
<reference evidence="3" key="2">
    <citation type="submission" date="2016-03" db="EMBL/GenBank/DDBJ databases">
        <title>Full-length assembly of Arabidopsis thaliana Ler reveals the complement of translocations and inversions.</title>
        <authorList>
            <person name="Zapata L."/>
            <person name="Schneeberger K."/>
            <person name="Ossowski S."/>
        </authorList>
    </citation>
    <scope>NUCLEOTIDE SEQUENCE [LARGE SCALE GENOMIC DNA]</scope>
    <source>
        <tissue evidence="3">Leaf</tissue>
    </source>
</reference>
<dbReference type="InterPro" id="IPR039280">
    <property type="entry name" value="VUP"/>
</dbReference>
<dbReference type="Proteomes" id="UP000078284">
    <property type="component" value="Chromosome 1"/>
</dbReference>
<evidence type="ECO:0000256" key="1">
    <source>
        <dbReference type="SAM" id="MobiDB-lite"/>
    </source>
</evidence>
<accession>A0A178WLW9</accession>
<dbReference type="GO" id="GO:0010089">
    <property type="term" value="P:xylem development"/>
    <property type="evidence" value="ECO:0007669"/>
    <property type="project" value="InterPro"/>
</dbReference>
<evidence type="ECO:0000313" key="5">
    <source>
        <dbReference type="Proteomes" id="UP000434276"/>
    </source>
</evidence>
<dbReference type="OrthoDB" id="779856at2759"/>
<sequence>MENSVNNCVRQRVFSNHQIRMIHEEEDHEESSWIVYFEDIDHDDEMVETEGEMTHYYDNDSSMISDAASPVHTTKINNVVRRKANNINTNPKKRRIIHQHKEEEEEELQKGEEEEEDEEDTASSPSNKTKIFSVLDHANDNTRYGKTMDNVTSEEIGCITETGSKIKEIMNEEFSAELKKRGLCVVPLSMLSNFIA</sequence>
<feature type="region of interest" description="Disordered" evidence="1">
    <location>
        <begin position="84"/>
        <end position="130"/>
    </location>
</feature>
<protein>
    <submittedName>
        <fullName evidence="3">Uncharacterized protein</fullName>
    </submittedName>
</protein>
<dbReference type="ExpressionAtlas" id="A0A178WLW9">
    <property type="expression patterns" value="baseline and differential"/>
</dbReference>
<reference evidence="2 5" key="3">
    <citation type="submission" date="2019-12" db="EMBL/GenBank/DDBJ databases">
        <authorList>
            <person name="Jiao W.-B."/>
            <person name="Schneeberger K."/>
        </authorList>
    </citation>
    <scope>NUCLEOTIDE SEQUENCE [LARGE SCALE GENOMIC DNA]</scope>
    <source>
        <strain evidence="5">cv. C24</strain>
    </source>
</reference>
<evidence type="ECO:0000313" key="4">
    <source>
        <dbReference type="Proteomes" id="UP000078284"/>
    </source>
</evidence>
<evidence type="ECO:0000313" key="3">
    <source>
        <dbReference type="EMBL" id="OAP19287.1"/>
    </source>
</evidence>
<dbReference type="EMBL" id="LUHQ01000001">
    <property type="protein sequence ID" value="OAP19287.1"/>
    <property type="molecule type" value="Genomic_DNA"/>
</dbReference>
<dbReference type="PANTHER" id="PTHR33974:SF6">
    <property type="entry name" value="VASCULAR-RELATED UNKNOWN PROTEIN 2"/>
    <property type="match status" value="1"/>
</dbReference>
<reference evidence="4" key="1">
    <citation type="journal article" date="2016" name="Proc. Natl. Acad. Sci. U.S.A.">
        <title>Chromosome-level assembly of Arabidopsis thaliana Ler reveals the extent of translocation and inversion polymorphisms.</title>
        <authorList>
            <person name="Zapata L."/>
            <person name="Ding J."/>
            <person name="Willing E.M."/>
            <person name="Hartwig B."/>
            <person name="Bezdan D."/>
            <person name="Jiao W.B."/>
            <person name="Patel V."/>
            <person name="Velikkakam James G."/>
            <person name="Koornneef M."/>
            <person name="Ossowski S."/>
            <person name="Schneeberger K."/>
        </authorList>
    </citation>
    <scope>NUCLEOTIDE SEQUENCE [LARGE SCALE GENOMIC DNA]</scope>
    <source>
        <strain evidence="4">cv. Landsberg erecta</strain>
    </source>
</reference>
<dbReference type="AlphaFoldDB" id="A0A178WLW9"/>
<dbReference type="KEGG" id="ath:AT1G50930"/>
<dbReference type="PANTHER" id="PTHR33974">
    <property type="entry name" value="VASCULAR-RELATED UNKNOWN PROTEIN 1-RELATED"/>
    <property type="match status" value="1"/>
</dbReference>
<evidence type="ECO:0000313" key="2">
    <source>
        <dbReference type="EMBL" id="CAA0285214.1"/>
    </source>
</evidence>
<name>A0A178WLW9_ARATH</name>
<dbReference type="OMA" id="EIGCITE"/>
<dbReference type="EMBL" id="CACSHJ010000087">
    <property type="protein sequence ID" value="CAA0285214.1"/>
    <property type="molecule type" value="Genomic_DNA"/>
</dbReference>
<proteinExistence type="predicted"/>
<dbReference type="SMR" id="A0A178WLW9"/>
<accession>A0A5S9WKR4</accession>